<protein>
    <submittedName>
        <fullName evidence="1">Uncharacterized protein</fullName>
    </submittedName>
</protein>
<name>A0A0B2V2A9_TOXCA</name>
<gene>
    <name evidence="1" type="ORF">Tcan_00563</name>
</gene>
<proteinExistence type="predicted"/>
<keyword evidence="2" id="KW-1185">Reference proteome</keyword>
<comment type="caution">
    <text evidence="1">The sequence shown here is derived from an EMBL/GenBank/DDBJ whole genome shotgun (WGS) entry which is preliminary data.</text>
</comment>
<feature type="non-terminal residue" evidence="1">
    <location>
        <position position="100"/>
    </location>
</feature>
<evidence type="ECO:0000313" key="1">
    <source>
        <dbReference type="EMBL" id="KHN75592.1"/>
    </source>
</evidence>
<dbReference type="Proteomes" id="UP000031036">
    <property type="component" value="Unassembled WGS sequence"/>
</dbReference>
<dbReference type="EMBL" id="JPKZ01002654">
    <property type="protein sequence ID" value="KHN75592.1"/>
    <property type="molecule type" value="Genomic_DNA"/>
</dbReference>
<organism evidence="1 2">
    <name type="scientific">Toxocara canis</name>
    <name type="common">Canine roundworm</name>
    <dbReference type="NCBI Taxonomy" id="6265"/>
    <lineage>
        <taxon>Eukaryota</taxon>
        <taxon>Metazoa</taxon>
        <taxon>Ecdysozoa</taxon>
        <taxon>Nematoda</taxon>
        <taxon>Chromadorea</taxon>
        <taxon>Rhabditida</taxon>
        <taxon>Spirurina</taxon>
        <taxon>Ascaridomorpha</taxon>
        <taxon>Ascaridoidea</taxon>
        <taxon>Toxocaridae</taxon>
        <taxon>Toxocara</taxon>
    </lineage>
</organism>
<evidence type="ECO:0000313" key="2">
    <source>
        <dbReference type="Proteomes" id="UP000031036"/>
    </source>
</evidence>
<reference evidence="1 2" key="1">
    <citation type="submission" date="2014-11" db="EMBL/GenBank/DDBJ databases">
        <title>Genetic blueprint of the zoonotic pathogen Toxocara canis.</title>
        <authorList>
            <person name="Zhu X.-Q."/>
            <person name="Korhonen P.K."/>
            <person name="Cai H."/>
            <person name="Young N.D."/>
            <person name="Nejsum P."/>
            <person name="von Samson-Himmelstjerna G."/>
            <person name="Boag P.R."/>
            <person name="Tan P."/>
            <person name="Li Q."/>
            <person name="Min J."/>
            <person name="Yang Y."/>
            <person name="Wang X."/>
            <person name="Fang X."/>
            <person name="Hall R.S."/>
            <person name="Hofmann A."/>
            <person name="Sternberg P.W."/>
            <person name="Jex A.R."/>
            <person name="Gasser R.B."/>
        </authorList>
    </citation>
    <scope>NUCLEOTIDE SEQUENCE [LARGE SCALE GENOMIC DNA]</scope>
    <source>
        <strain evidence="1">PN_DK_2014</strain>
    </source>
</reference>
<sequence length="100" mass="11728">MHKYIERISRFEFSTTSEEKALRNAYSARENIVNLTLEERCLFGFNVARILIFFSRTLYNNSPKSLPVLLLPTCFCLNVREKITRKDAAHYEKTYSSPSQ</sequence>
<dbReference type="AlphaFoldDB" id="A0A0B2V2A9"/>
<accession>A0A0B2V2A9</accession>